<evidence type="ECO:0000313" key="3">
    <source>
        <dbReference type="EMBL" id="MBC5646738.1"/>
    </source>
</evidence>
<sequence length="238" mass="25282">MGIESVQARVAEIQTRIDSIASSKNAAFQSILNQTLNQDNNAESSTAAAAGTLGSEYLSSGNIASTGRYCSKCGMPEVLNAYGSSGQYTAAVDTGDGMLEKAAPYMDIIEDASEAYGIPVNVIMGVIKAESDYNPDCVSSAGAMGLIQIMPENAEEYGVTDPFDPRQNIFCGVDEIARHLKTYNGDLKLALAAYNTGPGNIAKRNVTSSSSAEYLTIPQSVRDYVDRVLRYAGLETEV</sequence>
<evidence type="ECO:0000259" key="2">
    <source>
        <dbReference type="Pfam" id="PF01464"/>
    </source>
</evidence>
<dbReference type="Gene3D" id="1.10.530.10">
    <property type="match status" value="1"/>
</dbReference>
<accession>A0ABR7EC16</accession>
<reference evidence="3 4" key="1">
    <citation type="submission" date="2020-08" db="EMBL/GenBank/DDBJ databases">
        <title>Genome public.</title>
        <authorList>
            <person name="Liu C."/>
            <person name="Sun Q."/>
        </authorList>
    </citation>
    <scope>NUCLEOTIDE SEQUENCE [LARGE SCALE GENOMIC DNA]</scope>
    <source>
        <strain evidence="3 4">NSJ-35</strain>
    </source>
</reference>
<dbReference type="PANTHER" id="PTHR37423:SF2">
    <property type="entry name" value="MEMBRANE-BOUND LYTIC MUREIN TRANSGLYCOSYLASE C"/>
    <property type="match status" value="1"/>
</dbReference>
<dbReference type="Pfam" id="PF01464">
    <property type="entry name" value="SLT"/>
    <property type="match status" value="1"/>
</dbReference>
<keyword evidence="4" id="KW-1185">Reference proteome</keyword>
<dbReference type="PROSITE" id="PS00922">
    <property type="entry name" value="TRANSGLYCOSYLASE"/>
    <property type="match status" value="1"/>
</dbReference>
<dbReference type="CDD" id="cd00254">
    <property type="entry name" value="LT-like"/>
    <property type="match status" value="1"/>
</dbReference>
<evidence type="ECO:0000313" key="4">
    <source>
        <dbReference type="Proteomes" id="UP000606889"/>
    </source>
</evidence>
<dbReference type="InterPro" id="IPR000189">
    <property type="entry name" value="Transglyc_AS"/>
</dbReference>
<comment type="similarity">
    <text evidence="1">Belongs to the transglycosylase Slt family.</text>
</comment>
<gene>
    <name evidence="3" type="ORF">H8S18_00055</name>
</gene>
<name>A0ABR7EC16_9FIRM</name>
<comment type="caution">
    <text evidence="3">The sequence shown here is derived from an EMBL/GenBank/DDBJ whole genome shotgun (WGS) entry which is preliminary data.</text>
</comment>
<dbReference type="RefSeq" id="WP_186856285.1">
    <property type="nucleotide sequence ID" value="NZ_JACOON010000001.1"/>
</dbReference>
<dbReference type="InterPro" id="IPR008258">
    <property type="entry name" value="Transglycosylase_SLT_dom_1"/>
</dbReference>
<dbReference type="EMBL" id="JACOON010000001">
    <property type="protein sequence ID" value="MBC5646738.1"/>
    <property type="molecule type" value="Genomic_DNA"/>
</dbReference>
<dbReference type="SUPFAM" id="SSF53955">
    <property type="entry name" value="Lysozyme-like"/>
    <property type="match status" value="1"/>
</dbReference>
<feature type="domain" description="Transglycosylase SLT" evidence="2">
    <location>
        <begin position="108"/>
        <end position="211"/>
    </location>
</feature>
<dbReference type="PANTHER" id="PTHR37423">
    <property type="entry name" value="SOLUBLE LYTIC MUREIN TRANSGLYCOSYLASE-RELATED"/>
    <property type="match status" value="1"/>
</dbReference>
<evidence type="ECO:0000256" key="1">
    <source>
        <dbReference type="ARBA" id="ARBA00007734"/>
    </source>
</evidence>
<protein>
    <submittedName>
        <fullName evidence="3">Lytic transglycosylase domain-containing protein</fullName>
    </submittedName>
</protein>
<dbReference type="Proteomes" id="UP000606889">
    <property type="component" value="Unassembled WGS sequence"/>
</dbReference>
<organism evidence="3 4">
    <name type="scientific">Christensenella tenuis</name>
    <dbReference type="NCBI Taxonomy" id="2763033"/>
    <lineage>
        <taxon>Bacteria</taxon>
        <taxon>Bacillati</taxon>
        <taxon>Bacillota</taxon>
        <taxon>Clostridia</taxon>
        <taxon>Christensenellales</taxon>
        <taxon>Christensenellaceae</taxon>
        <taxon>Christensenella</taxon>
    </lineage>
</organism>
<dbReference type="InterPro" id="IPR023346">
    <property type="entry name" value="Lysozyme-like_dom_sf"/>
</dbReference>
<proteinExistence type="inferred from homology"/>